<evidence type="ECO:0000256" key="5">
    <source>
        <dbReference type="ARBA" id="ARBA00023273"/>
    </source>
</evidence>
<dbReference type="AlphaFoldDB" id="A0A7S3RMJ4"/>
<accession>A0A7S3RMJ4</accession>
<keyword evidence="2" id="KW-0963">Cytoplasm</keyword>
<evidence type="ECO:0000256" key="2">
    <source>
        <dbReference type="ARBA" id="ARBA00022490"/>
    </source>
</evidence>
<evidence type="ECO:0000256" key="4">
    <source>
        <dbReference type="ARBA" id="ARBA00023212"/>
    </source>
</evidence>
<keyword evidence="4" id="KW-0206">Cytoskeleton</keyword>
<name>A0A7S3RMJ4_EMIHU</name>
<evidence type="ECO:0000256" key="3">
    <source>
        <dbReference type="ARBA" id="ARBA00022794"/>
    </source>
</evidence>
<keyword evidence="5" id="KW-0966">Cell projection</keyword>
<proteinExistence type="predicted"/>
<dbReference type="GO" id="GO:0036038">
    <property type="term" value="C:MKS complex"/>
    <property type="evidence" value="ECO:0007669"/>
    <property type="project" value="TreeGrafter"/>
</dbReference>
<sequence>MSPTLDEPAVWAHPLDLHYALKGFDGWPKLLLEVWTVDQFGRCELGGYGCCVVPTSSGMHEVKVQTWRPCGTLREQITSFFLGGVPTLKHREVISSSFDRFRLHTETAGAVSLRLCIVTKGLGRYRVTG</sequence>
<dbReference type="Pfam" id="PF07162">
    <property type="entry name" value="B9-C2"/>
    <property type="match status" value="1"/>
</dbReference>
<evidence type="ECO:0000313" key="7">
    <source>
        <dbReference type="EMBL" id="CAE0528126.1"/>
    </source>
</evidence>
<dbReference type="GO" id="GO:0060271">
    <property type="term" value="P:cilium assembly"/>
    <property type="evidence" value="ECO:0007669"/>
    <property type="project" value="TreeGrafter"/>
</dbReference>
<gene>
    <name evidence="7" type="ORF">EHUX00137_LOCUS4253</name>
</gene>
<organism evidence="7">
    <name type="scientific">Emiliania huxleyi</name>
    <name type="common">Coccolithophore</name>
    <name type="synonym">Pontosphaera huxleyi</name>
    <dbReference type="NCBI Taxonomy" id="2903"/>
    <lineage>
        <taxon>Eukaryota</taxon>
        <taxon>Haptista</taxon>
        <taxon>Haptophyta</taxon>
        <taxon>Prymnesiophyceae</taxon>
        <taxon>Isochrysidales</taxon>
        <taxon>Noelaerhabdaceae</taxon>
        <taxon>Emiliania</taxon>
    </lineage>
</organism>
<comment type="subcellular location">
    <subcellularLocation>
        <location evidence="1">Cytoplasm</location>
        <location evidence="1">Cytoskeleton</location>
        <location evidence="1">Cilium basal body</location>
    </subcellularLocation>
</comment>
<protein>
    <recommendedName>
        <fullName evidence="6">B9 domain-containing protein 2</fullName>
    </recommendedName>
</protein>
<dbReference type="PROSITE" id="PS51381">
    <property type="entry name" value="C2_B9"/>
    <property type="match status" value="1"/>
</dbReference>
<reference evidence="7" key="1">
    <citation type="submission" date="2021-01" db="EMBL/GenBank/DDBJ databases">
        <authorList>
            <person name="Corre E."/>
            <person name="Pelletier E."/>
            <person name="Niang G."/>
            <person name="Scheremetjew M."/>
            <person name="Finn R."/>
            <person name="Kale V."/>
            <person name="Holt S."/>
            <person name="Cochrane G."/>
            <person name="Meng A."/>
            <person name="Brown T."/>
            <person name="Cohen L."/>
        </authorList>
    </citation>
    <scope>NUCLEOTIDE SEQUENCE</scope>
    <source>
        <strain evidence="7">379</strain>
    </source>
</reference>
<dbReference type="InterPro" id="IPR010796">
    <property type="entry name" value="C2_B9-type_dom"/>
</dbReference>
<dbReference type="EMBL" id="HBIR01006177">
    <property type="protein sequence ID" value="CAE0528126.1"/>
    <property type="molecule type" value="Transcribed_RNA"/>
</dbReference>
<dbReference type="PANTHER" id="PTHR12968">
    <property type="entry name" value="B9 DOMAIN-CONTAINING"/>
    <property type="match status" value="1"/>
</dbReference>
<evidence type="ECO:0000256" key="1">
    <source>
        <dbReference type="ARBA" id="ARBA00004120"/>
    </source>
</evidence>
<dbReference type="PANTHER" id="PTHR12968:SF2">
    <property type="entry name" value="B9 DOMAIN-CONTAINING PROTEIN 2"/>
    <property type="match status" value="1"/>
</dbReference>
<evidence type="ECO:0000256" key="6">
    <source>
        <dbReference type="ARBA" id="ARBA00039272"/>
    </source>
</evidence>
<keyword evidence="3" id="KW-0970">Cilium biogenesis/degradation</keyword>